<keyword evidence="2" id="KW-1185">Reference proteome</keyword>
<gene>
    <name evidence="1" type="ORF">Metal_2743</name>
</gene>
<dbReference type="InterPro" id="IPR035069">
    <property type="entry name" value="TTHA1013/TTHA0281-like"/>
</dbReference>
<dbReference type="SUPFAM" id="SSF143100">
    <property type="entry name" value="TTHA1013/TTHA0281-like"/>
    <property type="match status" value="1"/>
</dbReference>
<evidence type="ECO:0000313" key="2">
    <source>
        <dbReference type="Proteomes" id="UP000005090"/>
    </source>
</evidence>
<reference evidence="1 2" key="1">
    <citation type="journal article" date="2013" name="Genome Announc.">
        <title>Genome Sequence of the Obligate Gammaproteobacterial Methanotroph Methylomicrobium album Strain BG8.</title>
        <authorList>
            <person name="Kits K.D."/>
            <person name="Kalyuzhnaya M.G."/>
            <person name="Klotz M.G."/>
            <person name="Jetten M.S."/>
            <person name="Op den Camp H.J."/>
            <person name="Vuilleumier S."/>
            <person name="Bringel F."/>
            <person name="Dispirito A.A."/>
            <person name="Murrell J.C."/>
            <person name="Bruce D."/>
            <person name="Cheng J.F."/>
            <person name="Copeland A."/>
            <person name="Goodwin L."/>
            <person name="Hauser L."/>
            <person name="Lajus A."/>
            <person name="Land M.L."/>
            <person name="Lapidus A."/>
            <person name="Lucas S."/>
            <person name="Medigue C."/>
            <person name="Pitluck S."/>
            <person name="Woyke T."/>
            <person name="Zeytun A."/>
            <person name="Stein L.Y."/>
        </authorList>
    </citation>
    <scope>NUCLEOTIDE SEQUENCE [LARGE SCALE GENOMIC DNA]</scope>
    <source>
        <strain evidence="1 2">BG8</strain>
    </source>
</reference>
<sequence length="91" mass="10260">MRLVAVVQPTYKGLTKRFSAYCPDIPGCIAHEATAEKALEALRATVTHQIHAREELGLKSIKNYCKVEVLEIEPQRKPQNDGLFRSLKLVQ</sequence>
<dbReference type="HOGENOM" id="CLU_186041_0_0_6"/>
<evidence type="ECO:0000313" key="1">
    <source>
        <dbReference type="EMBL" id="EIC30441.1"/>
    </source>
</evidence>
<dbReference type="AlphaFoldDB" id="H8GKF0"/>
<protein>
    <recommendedName>
        <fullName evidence="3">HicB-like antitoxin of toxin-antitoxin system domain-containing protein</fullName>
    </recommendedName>
</protein>
<accession>H8GKF0</accession>
<proteinExistence type="predicted"/>
<dbReference type="Gene3D" id="3.30.160.250">
    <property type="match status" value="1"/>
</dbReference>
<dbReference type="EMBL" id="CM001475">
    <property type="protein sequence ID" value="EIC30441.1"/>
    <property type="molecule type" value="Genomic_DNA"/>
</dbReference>
<organism evidence="1 2">
    <name type="scientific">Methylomicrobium album BG8</name>
    <dbReference type="NCBI Taxonomy" id="686340"/>
    <lineage>
        <taxon>Bacteria</taxon>
        <taxon>Pseudomonadati</taxon>
        <taxon>Pseudomonadota</taxon>
        <taxon>Gammaproteobacteria</taxon>
        <taxon>Methylococcales</taxon>
        <taxon>Methylococcaceae</taxon>
        <taxon>Methylomicrobium</taxon>
    </lineage>
</organism>
<dbReference type="RefSeq" id="WP_005373063.1">
    <property type="nucleotide sequence ID" value="NZ_CM001475.1"/>
</dbReference>
<evidence type="ECO:0008006" key="3">
    <source>
        <dbReference type="Google" id="ProtNLM"/>
    </source>
</evidence>
<dbReference type="Proteomes" id="UP000005090">
    <property type="component" value="Chromosome"/>
</dbReference>
<name>H8GKF0_METAL</name>